<dbReference type="HOGENOM" id="CLU_1698907_0_0_1"/>
<feature type="region of interest" description="Disordered" evidence="1">
    <location>
        <begin position="29"/>
        <end position="78"/>
    </location>
</feature>
<name>M4BR20_HYAAE</name>
<evidence type="ECO:0000313" key="2">
    <source>
        <dbReference type="EnsemblProtists" id="HpaP808859"/>
    </source>
</evidence>
<accession>M4BR20</accession>
<dbReference type="EnsemblProtists" id="HpaT808859">
    <property type="protein sequence ID" value="HpaP808859"/>
    <property type="gene ID" value="HpaG808859"/>
</dbReference>
<feature type="compositionally biased region" description="Acidic residues" evidence="1">
    <location>
        <begin position="54"/>
        <end position="76"/>
    </location>
</feature>
<reference evidence="2" key="2">
    <citation type="submission" date="2015-06" db="UniProtKB">
        <authorList>
            <consortium name="EnsemblProtists"/>
        </authorList>
    </citation>
    <scope>IDENTIFICATION</scope>
    <source>
        <strain evidence="2">Emoy2</strain>
    </source>
</reference>
<proteinExistence type="predicted"/>
<reference evidence="3" key="1">
    <citation type="journal article" date="2010" name="Science">
        <title>Signatures of adaptation to obligate biotrophy in the Hyaloperonospora arabidopsidis genome.</title>
        <authorList>
            <person name="Baxter L."/>
            <person name="Tripathy S."/>
            <person name="Ishaque N."/>
            <person name="Boot N."/>
            <person name="Cabral A."/>
            <person name="Kemen E."/>
            <person name="Thines M."/>
            <person name="Ah-Fong A."/>
            <person name="Anderson R."/>
            <person name="Badejoko W."/>
            <person name="Bittner-Eddy P."/>
            <person name="Boore J.L."/>
            <person name="Chibucos M.C."/>
            <person name="Coates M."/>
            <person name="Dehal P."/>
            <person name="Delehaunty K."/>
            <person name="Dong S."/>
            <person name="Downton P."/>
            <person name="Dumas B."/>
            <person name="Fabro G."/>
            <person name="Fronick C."/>
            <person name="Fuerstenberg S.I."/>
            <person name="Fulton L."/>
            <person name="Gaulin E."/>
            <person name="Govers F."/>
            <person name="Hughes L."/>
            <person name="Humphray S."/>
            <person name="Jiang R.H."/>
            <person name="Judelson H."/>
            <person name="Kamoun S."/>
            <person name="Kyung K."/>
            <person name="Meijer H."/>
            <person name="Minx P."/>
            <person name="Morris P."/>
            <person name="Nelson J."/>
            <person name="Phuntumart V."/>
            <person name="Qutob D."/>
            <person name="Rehmany A."/>
            <person name="Rougon-Cardoso A."/>
            <person name="Ryden P."/>
            <person name="Torto-Alalibo T."/>
            <person name="Studholme D."/>
            <person name="Wang Y."/>
            <person name="Win J."/>
            <person name="Wood J."/>
            <person name="Clifton S.W."/>
            <person name="Rogers J."/>
            <person name="Van den Ackerveken G."/>
            <person name="Jones J.D."/>
            <person name="McDowell J.M."/>
            <person name="Beynon J."/>
            <person name="Tyler B.M."/>
        </authorList>
    </citation>
    <scope>NUCLEOTIDE SEQUENCE [LARGE SCALE GENOMIC DNA]</scope>
    <source>
        <strain evidence="3">Emoy2</strain>
    </source>
</reference>
<sequence length="155" mass="17635">MARGASTFTTSKRIKLTTKVKITTMKTAKMIKIDHESQDDDDKDLDNGKTNHDDQDDDDKDHDIDEIGYDDQDTSNDDIARQFPIASIRFTSNLDQYFSHPTQTFPTLKAGQKALHEISKSEGFTVKKNYEKNADKIEGECSQQTNKEFSKIVHS</sequence>
<dbReference type="EMBL" id="JH598621">
    <property type="status" value="NOT_ANNOTATED_CDS"/>
    <property type="molecule type" value="Genomic_DNA"/>
</dbReference>
<protein>
    <submittedName>
        <fullName evidence="2">Uncharacterized protein</fullName>
    </submittedName>
</protein>
<dbReference type="Proteomes" id="UP000011713">
    <property type="component" value="Unassembled WGS sequence"/>
</dbReference>
<evidence type="ECO:0000256" key="1">
    <source>
        <dbReference type="SAM" id="MobiDB-lite"/>
    </source>
</evidence>
<dbReference type="AlphaFoldDB" id="M4BR20"/>
<keyword evidence="3" id="KW-1185">Reference proteome</keyword>
<evidence type="ECO:0000313" key="3">
    <source>
        <dbReference type="Proteomes" id="UP000011713"/>
    </source>
</evidence>
<dbReference type="VEuPathDB" id="FungiDB:HpaG808859"/>
<organism evidence="2 3">
    <name type="scientific">Hyaloperonospora arabidopsidis (strain Emoy2)</name>
    <name type="common">Downy mildew agent</name>
    <name type="synonym">Peronospora arabidopsidis</name>
    <dbReference type="NCBI Taxonomy" id="559515"/>
    <lineage>
        <taxon>Eukaryota</taxon>
        <taxon>Sar</taxon>
        <taxon>Stramenopiles</taxon>
        <taxon>Oomycota</taxon>
        <taxon>Peronosporomycetes</taxon>
        <taxon>Peronosporales</taxon>
        <taxon>Peronosporaceae</taxon>
        <taxon>Hyaloperonospora</taxon>
    </lineage>
</organism>
<dbReference type="InParanoid" id="M4BR20"/>